<evidence type="ECO:0000313" key="12">
    <source>
        <dbReference type="EMBL" id="WXB05380.1"/>
    </source>
</evidence>
<dbReference type="SUPFAM" id="SSF51197">
    <property type="entry name" value="Clavaminate synthase-like"/>
    <property type="match status" value="1"/>
</dbReference>
<dbReference type="PROSITE" id="PS51471">
    <property type="entry name" value="FE2OG_OXY"/>
    <property type="match status" value="1"/>
</dbReference>
<evidence type="ECO:0000259" key="11">
    <source>
        <dbReference type="PROSITE" id="PS51471"/>
    </source>
</evidence>
<evidence type="ECO:0000256" key="4">
    <source>
        <dbReference type="ARBA" id="ARBA00019045"/>
    </source>
</evidence>
<dbReference type="InterPro" id="IPR005123">
    <property type="entry name" value="Oxoglu/Fe-dep_dioxygenase_dom"/>
</dbReference>
<keyword evidence="10" id="KW-0560">Oxidoreductase</keyword>
<sequence>MSNPELPIIDLEGLRPKVASALRMACERDGFFYVRNHGVSESLQGELESQARTFFARPLEEKMGMAMEHGGRAWRGYFPVGGELTSGVPDSKEGIYFGAELGATDPRVQAGLPLHGPNLFPALDGFREAVLSYMAAMTKLGHRLMAGMAESLDLAPGDVSESLLREPLTLFRIFNYPAERAETPRWGVGEHTDYGLLTILKQSDESGLQVRTAHGWIDAPPLPGTFLCNIGDMLERMTYGRYRSTPHRVKNTSTRDRLSLPFFFDPSFDAEVRPLVPRASVEEPPRWDGRSVFDFRGTYGEYLLEKVSKVFPHLATRQLGGR</sequence>
<dbReference type="PANTHER" id="PTHR47990">
    <property type="entry name" value="2-OXOGLUTARATE (2OG) AND FE(II)-DEPENDENT OXYGENASE SUPERFAMILY PROTEIN-RELATED"/>
    <property type="match status" value="1"/>
</dbReference>
<keyword evidence="13" id="KW-1185">Reference proteome</keyword>
<keyword evidence="10" id="KW-0408">Iron</keyword>
<evidence type="ECO:0000256" key="6">
    <source>
        <dbReference type="ARBA" id="ARBA00031011"/>
    </source>
</evidence>
<dbReference type="InterPro" id="IPR050231">
    <property type="entry name" value="Iron_ascorbate_oxido_reductase"/>
</dbReference>
<evidence type="ECO:0000256" key="10">
    <source>
        <dbReference type="RuleBase" id="RU003682"/>
    </source>
</evidence>
<keyword evidence="10" id="KW-0479">Metal-binding</keyword>
<dbReference type="PRINTS" id="PR00682">
    <property type="entry name" value="IPNSYNTHASE"/>
</dbReference>
<evidence type="ECO:0000256" key="7">
    <source>
        <dbReference type="ARBA" id="ARBA00031282"/>
    </source>
</evidence>
<dbReference type="InterPro" id="IPR027443">
    <property type="entry name" value="IPNS-like_sf"/>
</dbReference>
<gene>
    <name evidence="12" type="ORF">LVJ94_51855</name>
</gene>
<dbReference type="Gene3D" id="2.60.120.330">
    <property type="entry name" value="B-lactam Antibiotic, Isopenicillin N Synthase, Chain"/>
    <property type="match status" value="1"/>
</dbReference>
<reference evidence="12" key="1">
    <citation type="submission" date="2021-12" db="EMBL/GenBank/DDBJ databases">
        <title>Discovery of the Pendulisporaceae a myxobacterial family with distinct sporulation behavior and unique specialized metabolism.</title>
        <authorList>
            <person name="Garcia R."/>
            <person name="Popoff A."/>
            <person name="Bader C.D."/>
            <person name="Loehr J."/>
            <person name="Walesch S."/>
            <person name="Walt C."/>
            <person name="Boldt J."/>
            <person name="Bunk B."/>
            <person name="Haeckl F.J.F.P.J."/>
            <person name="Gunesch A.P."/>
            <person name="Birkelbach J."/>
            <person name="Nuebel U."/>
            <person name="Pietschmann T."/>
            <person name="Bach T."/>
            <person name="Mueller R."/>
        </authorList>
    </citation>
    <scope>NUCLEOTIDE SEQUENCE</scope>
    <source>
        <strain evidence="12">MSr11367</strain>
    </source>
</reference>
<comment type="catalytic activity">
    <reaction evidence="9">
        <text>L-arginine + 2-oxoglutarate + O2 = guanidine + L-glutamate 5-semialdehyde + succinate + CO2</text>
        <dbReference type="Rhea" id="RHEA:31535"/>
        <dbReference type="ChEBI" id="CHEBI:15379"/>
        <dbReference type="ChEBI" id="CHEBI:16526"/>
        <dbReference type="ChEBI" id="CHEBI:16810"/>
        <dbReference type="ChEBI" id="CHEBI:30031"/>
        <dbReference type="ChEBI" id="CHEBI:30087"/>
        <dbReference type="ChEBI" id="CHEBI:32682"/>
        <dbReference type="ChEBI" id="CHEBI:58066"/>
        <dbReference type="EC" id="1.14.20.7"/>
    </reaction>
</comment>
<dbReference type="Pfam" id="PF03171">
    <property type="entry name" value="2OG-FeII_Oxy"/>
    <property type="match status" value="1"/>
</dbReference>
<dbReference type="Pfam" id="PF14226">
    <property type="entry name" value="DIOX_N"/>
    <property type="match status" value="1"/>
</dbReference>
<evidence type="ECO:0000256" key="2">
    <source>
        <dbReference type="ARBA" id="ARBA00012293"/>
    </source>
</evidence>
<evidence type="ECO:0000313" key="13">
    <source>
        <dbReference type="Proteomes" id="UP001374803"/>
    </source>
</evidence>
<protein>
    <recommendedName>
        <fullName evidence="4">2-oxoglutarate-dependent ethylene/succinate-forming enzyme</fullName>
        <ecNumber evidence="3">1.13.12.19</ecNumber>
        <ecNumber evidence="2">1.14.20.7</ecNumber>
    </recommendedName>
    <alternativeName>
        <fullName evidence="6">2-oxoglutarate dioxygenase (ethylene-forming)</fullName>
    </alternativeName>
    <alternativeName>
        <fullName evidence="7">2-oxoglutarate/L-arginine monooxygenase/decarboxylase (succinate-forming)</fullName>
    </alternativeName>
</protein>
<dbReference type="EMBL" id="CP089983">
    <property type="protein sequence ID" value="WXB05380.1"/>
    <property type="molecule type" value="Genomic_DNA"/>
</dbReference>
<dbReference type="Proteomes" id="UP001374803">
    <property type="component" value="Chromosome"/>
</dbReference>
<organism evidence="12 13">
    <name type="scientific">Pendulispora rubella</name>
    <dbReference type="NCBI Taxonomy" id="2741070"/>
    <lineage>
        <taxon>Bacteria</taxon>
        <taxon>Pseudomonadati</taxon>
        <taxon>Myxococcota</taxon>
        <taxon>Myxococcia</taxon>
        <taxon>Myxococcales</taxon>
        <taxon>Sorangiineae</taxon>
        <taxon>Pendulisporaceae</taxon>
        <taxon>Pendulispora</taxon>
    </lineage>
</organism>
<evidence type="ECO:0000256" key="3">
    <source>
        <dbReference type="ARBA" id="ARBA00012531"/>
    </source>
</evidence>
<dbReference type="InterPro" id="IPR026992">
    <property type="entry name" value="DIOX_N"/>
</dbReference>
<accession>A0ABZ2L4W4</accession>
<comment type="pathway">
    <text evidence="1">Alkene biosynthesis; ethylene biosynthesis via 2-oxoglutarate.</text>
</comment>
<feature type="domain" description="Fe2OG dioxygenase" evidence="11">
    <location>
        <begin position="166"/>
        <end position="266"/>
    </location>
</feature>
<proteinExistence type="inferred from homology"/>
<dbReference type="RefSeq" id="WP_394835024.1">
    <property type="nucleotide sequence ID" value="NZ_CP089929.1"/>
</dbReference>
<evidence type="ECO:0000256" key="5">
    <source>
        <dbReference type="ARBA" id="ARBA00022666"/>
    </source>
</evidence>
<dbReference type="EC" id="1.13.12.19" evidence="3"/>
<comment type="catalytic activity">
    <reaction evidence="8">
        <text>2-oxoglutarate + O2 + 2 H(+) = ethene + 3 CO2 + H2O</text>
        <dbReference type="Rhea" id="RHEA:31523"/>
        <dbReference type="ChEBI" id="CHEBI:15377"/>
        <dbReference type="ChEBI" id="CHEBI:15378"/>
        <dbReference type="ChEBI" id="CHEBI:15379"/>
        <dbReference type="ChEBI" id="CHEBI:16526"/>
        <dbReference type="ChEBI" id="CHEBI:16810"/>
        <dbReference type="ChEBI" id="CHEBI:18153"/>
        <dbReference type="EC" id="1.13.12.19"/>
    </reaction>
</comment>
<evidence type="ECO:0000256" key="1">
    <source>
        <dbReference type="ARBA" id="ARBA00004767"/>
    </source>
</evidence>
<evidence type="ECO:0000256" key="8">
    <source>
        <dbReference type="ARBA" id="ARBA00047725"/>
    </source>
</evidence>
<keyword evidence="5" id="KW-0266">Ethylene biosynthesis</keyword>
<dbReference type="EC" id="1.14.20.7" evidence="2"/>
<evidence type="ECO:0000256" key="9">
    <source>
        <dbReference type="ARBA" id="ARBA00049359"/>
    </source>
</evidence>
<dbReference type="InterPro" id="IPR044861">
    <property type="entry name" value="IPNS-like_FE2OG_OXY"/>
</dbReference>
<comment type="similarity">
    <text evidence="10">Belongs to the iron/ascorbate-dependent oxidoreductase family.</text>
</comment>
<name>A0ABZ2L4W4_9BACT</name>